<organism evidence="2 3">
    <name type="scientific">Kingella oralis ATCC 51147</name>
    <dbReference type="NCBI Taxonomy" id="629741"/>
    <lineage>
        <taxon>Bacteria</taxon>
        <taxon>Pseudomonadati</taxon>
        <taxon>Pseudomonadota</taxon>
        <taxon>Betaproteobacteria</taxon>
        <taxon>Neisseriales</taxon>
        <taxon>Neisseriaceae</taxon>
        <taxon>Kingella</taxon>
    </lineage>
</organism>
<gene>
    <name evidence="2" type="ORF">GCWU000324_02631</name>
</gene>
<dbReference type="Proteomes" id="UP000003009">
    <property type="component" value="Unassembled WGS sequence"/>
</dbReference>
<evidence type="ECO:0000256" key="1">
    <source>
        <dbReference type="SAM" id="MobiDB-lite"/>
    </source>
</evidence>
<comment type="caution">
    <text evidence="2">The sequence shown here is derived from an EMBL/GenBank/DDBJ whole genome shotgun (WGS) entry which is preliminary data.</text>
</comment>
<name>C4GLR0_9NEIS</name>
<dbReference type="EMBL" id="ACJW02000005">
    <property type="protein sequence ID" value="EEP67061.1"/>
    <property type="molecule type" value="Genomic_DNA"/>
</dbReference>
<protein>
    <submittedName>
        <fullName evidence="2">Uncharacterized protein</fullName>
    </submittedName>
</protein>
<proteinExistence type="predicted"/>
<dbReference type="STRING" id="629741.GCWU000324_02631"/>
<dbReference type="AlphaFoldDB" id="C4GLR0"/>
<feature type="region of interest" description="Disordered" evidence="1">
    <location>
        <begin position="66"/>
        <end position="85"/>
    </location>
</feature>
<keyword evidence="3" id="KW-1185">Reference proteome</keyword>
<dbReference type="HOGENOM" id="CLU_2508299_0_0_4"/>
<evidence type="ECO:0000313" key="2">
    <source>
        <dbReference type="EMBL" id="EEP67061.1"/>
    </source>
</evidence>
<reference evidence="2" key="1">
    <citation type="submission" date="2009-04" db="EMBL/GenBank/DDBJ databases">
        <authorList>
            <person name="Weinstock G."/>
            <person name="Sodergren E."/>
            <person name="Clifton S."/>
            <person name="Fulton L."/>
            <person name="Fulton B."/>
            <person name="Courtney L."/>
            <person name="Fronick C."/>
            <person name="Harrison M."/>
            <person name="Strong C."/>
            <person name="Farmer C."/>
            <person name="Delahaunty K."/>
            <person name="Markovic C."/>
            <person name="Hall O."/>
            <person name="Minx P."/>
            <person name="Tomlinson C."/>
            <person name="Mitreva M."/>
            <person name="Nelson J."/>
            <person name="Hou S."/>
            <person name="Wollam A."/>
            <person name="Pepin K.H."/>
            <person name="Johnson M."/>
            <person name="Bhonagiri V."/>
            <person name="Nash W.E."/>
            <person name="Warren W."/>
            <person name="Chinwalla A."/>
            <person name="Mardis E.R."/>
            <person name="Wilson R.K."/>
        </authorList>
    </citation>
    <scope>NUCLEOTIDE SEQUENCE [LARGE SCALE GENOMIC DNA]</scope>
    <source>
        <strain evidence="2">ATCC 51147</strain>
    </source>
</reference>
<accession>C4GLR0</accession>
<sequence>MRISQRQPENQNGAATARRQMAYLRFCVGSNQYPKGSLKRIFPVSGCLLTFFILCQCRRFAAYHEQGQAPAPHRSPPIRCSIKPS</sequence>
<evidence type="ECO:0000313" key="3">
    <source>
        <dbReference type="Proteomes" id="UP000003009"/>
    </source>
</evidence>